<dbReference type="AlphaFoldDB" id="A0A0N7IEW6"/>
<evidence type="ECO:0000313" key="3">
    <source>
        <dbReference type="EMBL" id="ALJ58547.1"/>
    </source>
</evidence>
<dbReference type="RefSeq" id="WP_029428322.1">
    <property type="nucleotide sequence ID" value="NZ_CP012801.1"/>
</dbReference>
<dbReference type="SUPFAM" id="SSF48208">
    <property type="entry name" value="Six-hairpin glycosidases"/>
    <property type="match status" value="1"/>
</dbReference>
<organism evidence="3 4">
    <name type="scientific">Bacteroides cellulosilyticus</name>
    <dbReference type="NCBI Taxonomy" id="246787"/>
    <lineage>
        <taxon>Bacteria</taxon>
        <taxon>Pseudomonadati</taxon>
        <taxon>Bacteroidota</taxon>
        <taxon>Bacteroidia</taxon>
        <taxon>Bacteroidales</taxon>
        <taxon>Bacteroidaceae</taxon>
        <taxon>Bacteroides</taxon>
    </lineage>
</organism>
<dbReference type="Proteomes" id="UP000061809">
    <property type="component" value="Chromosome"/>
</dbReference>
<feature type="signal peptide" evidence="1">
    <location>
        <begin position="1"/>
        <end position="28"/>
    </location>
</feature>
<proteinExistence type="predicted"/>
<dbReference type="Pfam" id="PF06202">
    <property type="entry name" value="GDE_C"/>
    <property type="match status" value="1"/>
</dbReference>
<accession>A0A0N7IEW6</accession>
<gene>
    <name evidence="3" type="ORF">BcellWH2_01286</name>
</gene>
<dbReference type="GO" id="GO:0005980">
    <property type="term" value="P:glycogen catabolic process"/>
    <property type="evidence" value="ECO:0007669"/>
    <property type="project" value="InterPro"/>
</dbReference>
<dbReference type="Gene3D" id="1.50.10.10">
    <property type="match status" value="1"/>
</dbReference>
<name>A0A0N7IEW6_9BACE</name>
<dbReference type="EMBL" id="CP012801">
    <property type="protein sequence ID" value="ALJ58547.1"/>
    <property type="molecule type" value="Genomic_DNA"/>
</dbReference>
<dbReference type="KEGG" id="bcel:BcellWH2_01286"/>
<dbReference type="InterPro" id="IPR012341">
    <property type="entry name" value="6hp_glycosidase-like_sf"/>
</dbReference>
<keyword evidence="1" id="KW-0732">Signal</keyword>
<evidence type="ECO:0000313" key="4">
    <source>
        <dbReference type="Proteomes" id="UP000061809"/>
    </source>
</evidence>
<dbReference type="PANTHER" id="PTHR10569">
    <property type="entry name" value="GLYCOGEN DEBRANCHING ENZYME"/>
    <property type="match status" value="1"/>
</dbReference>
<reference evidence="3 4" key="1">
    <citation type="journal article" date="2015" name="Science">
        <title>Genetic determinants of in vivo fitness and diet responsiveness in multiple human gut Bacteroides.</title>
        <authorList>
            <person name="Wu M."/>
            <person name="McNulty N.P."/>
            <person name="Rodionov D.A."/>
            <person name="Khoroshkin M.S."/>
            <person name="Griffin N.W."/>
            <person name="Cheng J."/>
            <person name="Latreille P."/>
            <person name="Kerstetter R.A."/>
            <person name="Terrapon N."/>
            <person name="Henrissat B."/>
            <person name="Osterman A.L."/>
            <person name="Gordon J.I."/>
        </authorList>
    </citation>
    <scope>NUCLEOTIDE SEQUENCE [LARGE SCALE GENOMIC DNA]</scope>
    <source>
        <strain evidence="3 4">WH2</strain>
    </source>
</reference>
<dbReference type="InterPro" id="IPR032790">
    <property type="entry name" value="GDE_C"/>
</dbReference>
<dbReference type="GO" id="GO:0004134">
    <property type="term" value="F:4-alpha-glucanotransferase activity"/>
    <property type="evidence" value="ECO:0007669"/>
    <property type="project" value="InterPro"/>
</dbReference>
<dbReference type="PANTHER" id="PTHR10569:SF2">
    <property type="entry name" value="GLYCOGEN DEBRANCHING ENZYME"/>
    <property type="match status" value="1"/>
</dbReference>
<dbReference type="InterPro" id="IPR008928">
    <property type="entry name" value="6-hairpin_glycosidase_sf"/>
</dbReference>
<dbReference type="GO" id="GO:0004135">
    <property type="term" value="F:amylo-alpha-1,6-glucosidase activity"/>
    <property type="evidence" value="ECO:0007669"/>
    <property type="project" value="InterPro"/>
</dbReference>
<dbReference type="InterPro" id="IPR010401">
    <property type="entry name" value="AGL/Gdb1"/>
</dbReference>
<dbReference type="PROSITE" id="PS51257">
    <property type="entry name" value="PROKAR_LIPOPROTEIN"/>
    <property type="match status" value="1"/>
</dbReference>
<dbReference type="PATRIC" id="fig|246787.4.peg.1324"/>
<evidence type="ECO:0000256" key="1">
    <source>
        <dbReference type="SAM" id="SignalP"/>
    </source>
</evidence>
<protein>
    <submittedName>
        <fullName evidence="3">Amylo-alpha-1,6-glucosidase</fullName>
    </submittedName>
</protein>
<feature type="chain" id="PRO_5006013368" evidence="1">
    <location>
        <begin position="29"/>
        <end position="785"/>
    </location>
</feature>
<feature type="domain" description="Glycogen debranching enzyme C-terminal" evidence="2">
    <location>
        <begin position="267"/>
        <end position="624"/>
    </location>
</feature>
<sequence length="785" mass="89428">MINNKVNLCFSKKAAGILLAATSFLVMACSENVKELSTLSTNELGITIPDGQSREYSYTDKNGGFYYGMTSTDDWGDWYAGWNIYAKRIFADYRLYVDGERLLRENARTSVYPDKLVRRYEKAVETFCLVDEPKLLYVRMDSVQGKQISFMLMGENVVDARKDGNSVLYTTKGSPENVIRIAPVAETGIEFADNLITVPVAAGGFLIAFGTEEDSRQAIDGFRKEGEKWLAACGQRIQSLLNHNPLKTNLDSLDHALAWIMLTNDQLITHQHGGYGMYAGLPWFTDFWGRDMFISMPGAVLCTGQFDTARDILASFARYQDTISTSPTYGRVPNRLNLEGILYNTTDGTPRFVMQVHDYLKYTGDTAFVKEIYPSVKIATDASLRLYTDEKGYLTHADADTWMDAKRQSKYPCSSRGNRAVDVQALWYTQLTNASDLARYMNREEDAQRWNLAAERLRSNFEQDFVDTASQSIYDHLNTDGSGDAQFRPNAIYALDLVSDPDLKMHETKEVWERLVYPWGVSSLDQSDEQFHPYHEQWYRYHKDDAYHNGTIWLWNNGMAMQRMIENGQADIAYTLFRNMNRQALAEGAVGSLSENADAWPRAGQTWVRRSGTFLQAWSNSEHIRVWNQYFLGIRPDMLNHSITIDPQLPSELKVVDSRVNIGDGTLRMIIAKNDASGTYRYEWTGTPVTLKLDIDSYQTLDVPVSTDHSVSIRTEGARMTVDVSDASGKKTANYVAERDALKQEQKKQQDDYFMNTHFAKPSYRENMKSMSRYFDPPLTYQSVE</sequence>
<evidence type="ECO:0000259" key="2">
    <source>
        <dbReference type="Pfam" id="PF06202"/>
    </source>
</evidence>